<dbReference type="InterPro" id="IPR036291">
    <property type="entry name" value="NAD(P)-bd_dom_sf"/>
</dbReference>
<comment type="caution">
    <text evidence="2">The sequence shown here is derived from an EMBL/GenBank/DDBJ whole genome shotgun (WGS) entry which is preliminary data.</text>
</comment>
<sequence>MKIIITGSLGNISKPLATQLIAQGHNVTVVSSNADRTAEINQLGAQAAIGSVTDESFLTKTFAGADLVYLMVPPHFGADDLPGHIKNVGQHYANAVKASGIKKVILLSSIGAHLEKGTGPIAGLHAVEQIFNQVEGIDLLSLRPAFFYNNFYANIDLIKHAGIIGSNYGADQSIVLVHPTDIAAVAAAKVEEGFEGKSILYIASDKPKLSEVAAALGSAIGKAGLPWVEFDDTQAYEGMVGAGLPAEMAKNYIEMGTAIRSEILWEDFEAKGIVPVGKIKLKDFAAQFAVAYNG</sequence>
<dbReference type="Gene3D" id="3.40.50.720">
    <property type="entry name" value="NAD(P)-binding Rossmann-like Domain"/>
    <property type="match status" value="1"/>
</dbReference>
<dbReference type="RefSeq" id="WP_113946979.1">
    <property type="nucleotide sequence ID" value="NZ_QNQU01000001.1"/>
</dbReference>
<dbReference type="EMBL" id="QNQU01000001">
    <property type="protein sequence ID" value="RBQ11900.1"/>
    <property type="molecule type" value="Genomic_DNA"/>
</dbReference>
<dbReference type="Proteomes" id="UP000252081">
    <property type="component" value="Unassembled WGS sequence"/>
</dbReference>
<dbReference type="Pfam" id="PF13460">
    <property type="entry name" value="NAD_binding_10"/>
    <property type="match status" value="1"/>
</dbReference>
<dbReference type="OrthoDB" id="2149806at2"/>
<dbReference type="SUPFAM" id="SSF51735">
    <property type="entry name" value="NAD(P)-binding Rossmann-fold domains"/>
    <property type="match status" value="1"/>
</dbReference>
<organism evidence="2 3">
    <name type="scientific">Pedobacter miscanthi</name>
    <dbReference type="NCBI Taxonomy" id="2259170"/>
    <lineage>
        <taxon>Bacteria</taxon>
        <taxon>Pseudomonadati</taxon>
        <taxon>Bacteroidota</taxon>
        <taxon>Sphingobacteriia</taxon>
        <taxon>Sphingobacteriales</taxon>
        <taxon>Sphingobacteriaceae</taxon>
        <taxon>Pedobacter</taxon>
    </lineage>
</organism>
<name>A0A366LDP5_9SPHI</name>
<dbReference type="InterPro" id="IPR051604">
    <property type="entry name" value="Ergot_Alk_Oxidoreductase"/>
</dbReference>
<dbReference type="AlphaFoldDB" id="A0A366LDP5"/>
<dbReference type="InterPro" id="IPR016040">
    <property type="entry name" value="NAD(P)-bd_dom"/>
</dbReference>
<dbReference type="PANTHER" id="PTHR43162:SF1">
    <property type="entry name" value="PRESTALK A DIFFERENTIATION PROTEIN A"/>
    <property type="match status" value="1"/>
</dbReference>
<protein>
    <submittedName>
        <fullName evidence="2">NAD-dependent dehydratase</fullName>
    </submittedName>
</protein>
<evidence type="ECO:0000313" key="2">
    <source>
        <dbReference type="EMBL" id="RBQ11900.1"/>
    </source>
</evidence>
<gene>
    <name evidence="2" type="ORF">DRW42_01115</name>
</gene>
<keyword evidence="3" id="KW-1185">Reference proteome</keyword>
<proteinExistence type="predicted"/>
<accession>A0A366LDP5</accession>
<feature type="domain" description="NAD(P)-binding" evidence="1">
    <location>
        <begin position="7"/>
        <end position="115"/>
    </location>
</feature>
<evidence type="ECO:0000313" key="3">
    <source>
        <dbReference type="Proteomes" id="UP000252081"/>
    </source>
</evidence>
<dbReference type="Gene3D" id="3.90.25.10">
    <property type="entry name" value="UDP-galactose 4-epimerase, domain 1"/>
    <property type="match status" value="1"/>
</dbReference>
<reference evidence="2 3" key="1">
    <citation type="submission" date="2018-07" db="EMBL/GenBank/DDBJ databases">
        <title>A draft genome of a endophytic bacteria, a new species of Pedobacter.</title>
        <authorList>
            <person name="Zhang Z.D."/>
            <person name="Chen Z.J."/>
        </authorList>
    </citation>
    <scope>NUCLEOTIDE SEQUENCE [LARGE SCALE GENOMIC DNA]</scope>
    <source>
        <strain evidence="2 3">RS10</strain>
    </source>
</reference>
<evidence type="ECO:0000259" key="1">
    <source>
        <dbReference type="Pfam" id="PF13460"/>
    </source>
</evidence>
<dbReference type="PANTHER" id="PTHR43162">
    <property type="match status" value="1"/>
</dbReference>